<feature type="compositionally biased region" description="Gly residues" evidence="4">
    <location>
        <begin position="470"/>
        <end position="483"/>
    </location>
</feature>
<protein>
    <submittedName>
        <fullName evidence="6">FAD-dependent monooxygenase</fullName>
    </submittedName>
</protein>
<feature type="non-terminal residue" evidence="6">
    <location>
        <position position="483"/>
    </location>
</feature>
<feature type="domain" description="FAD-binding" evidence="5">
    <location>
        <begin position="7"/>
        <end position="349"/>
    </location>
</feature>
<organism evidence="6 7">
    <name type="scientific">Solirubrobacter phytolaccae</name>
    <dbReference type="NCBI Taxonomy" id="1404360"/>
    <lineage>
        <taxon>Bacteria</taxon>
        <taxon>Bacillati</taxon>
        <taxon>Actinomycetota</taxon>
        <taxon>Thermoleophilia</taxon>
        <taxon>Solirubrobacterales</taxon>
        <taxon>Solirubrobacteraceae</taxon>
        <taxon>Solirubrobacter</taxon>
    </lineage>
</organism>
<dbReference type="GO" id="GO:0016709">
    <property type="term" value="F:oxidoreductase activity, acting on paired donors, with incorporation or reduction of molecular oxygen, NAD(P)H as one donor, and incorporation of one atom of oxygen"/>
    <property type="evidence" value="ECO:0007669"/>
    <property type="project" value="UniProtKB-ARBA"/>
</dbReference>
<evidence type="ECO:0000256" key="4">
    <source>
        <dbReference type="SAM" id="MobiDB-lite"/>
    </source>
</evidence>
<keyword evidence="3" id="KW-0274">FAD</keyword>
<dbReference type="InterPro" id="IPR002938">
    <property type="entry name" value="FAD-bd"/>
</dbReference>
<evidence type="ECO:0000256" key="1">
    <source>
        <dbReference type="ARBA" id="ARBA00001974"/>
    </source>
</evidence>
<keyword evidence="6" id="KW-0503">Monooxygenase</keyword>
<keyword evidence="7" id="KW-1185">Reference proteome</keyword>
<feature type="compositionally biased region" description="Gly residues" evidence="4">
    <location>
        <begin position="452"/>
        <end position="463"/>
    </location>
</feature>
<dbReference type="InterPro" id="IPR036188">
    <property type="entry name" value="FAD/NAD-bd_sf"/>
</dbReference>
<evidence type="ECO:0000256" key="2">
    <source>
        <dbReference type="ARBA" id="ARBA00022630"/>
    </source>
</evidence>
<dbReference type="Gene3D" id="3.50.50.60">
    <property type="entry name" value="FAD/NAD(P)-binding domain"/>
    <property type="match status" value="1"/>
</dbReference>
<dbReference type="PRINTS" id="PR00420">
    <property type="entry name" value="RNGMNOXGNASE"/>
</dbReference>
<dbReference type="PANTHER" id="PTHR43004:SF19">
    <property type="entry name" value="BINDING MONOOXYGENASE, PUTATIVE (JCVI)-RELATED"/>
    <property type="match status" value="1"/>
</dbReference>
<dbReference type="Proteomes" id="UP001147653">
    <property type="component" value="Unassembled WGS sequence"/>
</dbReference>
<evidence type="ECO:0000259" key="5">
    <source>
        <dbReference type="Pfam" id="PF01494"/>
    </source>
</evidence>
<sequence length="483" mass="50857">MRLPRAVDVLIVGAGPVGSALAIELGVRGVRPLVVERRATLPPPTDVRARNLSIRTMEAARRWGVAEALRAARPLPPGWHRGMLAVTRVAGHELLPPVGAGRELWAPSAPWATIGAEPPIDLPQYRFLRVVRERAAALGARFVLGVEVTDLRPDATGVTVRVGDDVVGARWLVACDGGRSRVREAVGIDRELTTPVGHLRNLTFRLPGAFGRLGVRPGVQFRVINHDAAGLTHPYERDRWRIAAGPLVALDELDVHAEIARFLGRAGLPVTEAAVTTHTIQRRTAWVYRAGRVLLAGDAASAFPPHLGQNLNHGVADAVTLGWMLPALLAGWGGEALLDAYEHERRAASVATGEATLRVAEAWLRVGAQARALGPRLDDPGGRDARDALAEHVAPLLHGSADGVLYDQRHPTSPLALPAGEPGPDFDPAHVRPSTAPGHRAPHVWLAQKGLAEGGPGEDGAGGRGEDGAGGRGEGGGGRGGGG</sequence>
<evidence type="ECO:0000313" key="6">
    <source>
        <dbReference type="EMBL" id="MDA0184136.1"/>
    </source>
</evidence>
<comment type="cofactor">
    <cofactor evidence="1">
        <name>FAD</name>
        <dbReference type="ChEBI" id="CHEBI:57692"/>
    </cofactor>
</comment>
<dbReference type="SUPFAM" id="SSF51905">
    <property type="entry name" value="FAD/NAD(P)-binding domain"/>
    <property type="match status" value="1"/>
</dbReference>
<accession>A0A9X3NHR4</accession>
<feature type="region of interest" description="Disordered" evidence="4">
    <location>
        <begin position="404"/>
        <end position="483"/>
    </location>
</feature>
<reference evidence="6" key="1">
    <citation type="submission" date="2022-10" db="EMBL/GenBank/DDBJ databases">
        <title>The WGS of Solirubrobacter phytolaccae KCTC 29190.</title>
        <authorList>
            <person name="Jiang Z."/>
        </authorList>
    </citation>
    <scope>NUCLEOTIDE SEQUENCE</scope>
    <source>
        <strain evidence="6">KCTC 29190</strain>
    </source>
</reference>
<gene>
    <name evidence="6" type="ORF">OJ997_27755</name>
</gene>
<dbReference type="GO" id="GO:0071949">
    <property type="term" value="F:FAD binding"/>
    <property type="evidence" value="ECO:0007669"/>
    <property type="project" value="InterPro"/>
</dbReference>
<evidence type="ECO:0000256" key="3">
    <source>
        <dbReference type="ARBA" id="ARBA00022827"/>
    </source>
</evidence>
<dbReference type="Gene3D" id="3.40.30.120">
    <property type="match status" value="1"/>
</dbReference>
<dbReference type="RefSeq" id="WP_270028554.1">
    <property type="nucleotide sequence ID" value="NZ_JAPDDP010000069.1"/>
</dbReference>
<name>A0A9X3NHR4_9ACTN</name>
<proteinExistence type="predicted"/>
<dbReference type="InterPro" id="IPR050641">
    <property type="entry name" value="RIFMO-like"/>
</dbReference>
<comment type="caution">
    <text evidence="6">The sequence shown here is derived from an EMBL/GenBank/DDBJ whole genome shotgun (WGS) entry which is preliminary data.</text>
</comment>
<dbReference type="Gene3D" id="3.30.9.10">
    <property type="entry name" value="D-Amino Acid Oxidase, subunit A, domain 2"/>
    <property type="match status" value="1"/>
</dbReference>
<dbReference type="AlphaFoldDB" id="A0A9X3NHR4"/>
<dbReference type="EMBL" id="JAPDDP010000069">
    <property type="protein sequence ID" value="MDA0184136.1"/>
    <property type="molecule type" value="Genomic_DNA"/>
</dbReference>
<dbReference type="PANTHER" id="PTHR43004">
    <property type="entry name" value="TRK SYSTEM POTASSIUM UPTAKE PROTEIN"/>
    <property type="match status" value="1"/>
</dbReference>
<evidence type="ECO:0000313" key="7">
    <source>
        <dbReference type="Proteomes" id="UP001147653"/>
    </source>
</evidence>
<dbReference type="Pfam" id="PF01494">
    <property type="entry name" value="FAD_binding_3"/>
    <property type="match status" value="1"/>
</dbReference>
<keyword evidence="2" id="KW-0285">Flavoprotein</keyword>
<keyword evidence="6" id="KW-0560">Oxidoreductase</keyword>